<keyword evidence="2" id="KW-0067">ATP-binding</keyword>
<name>A0A843Z1W0_LEUME</name>
<dbReference type="SUPFAM" id="SSF111331">
    <property type="entry name" value="NAD kinase/diacylglycerol kinase-like"/>
    <property type="match status" value="1"/>
</dbReference>
<feature type="domain" description="DAGKc" evidence="3">
    <location>
        <begin position="47"/>
        <end position="122"/>
    </location>
</feature>
<protein>
    <submittedName>
        <fullName evidence="4">Diacylglycerol kinase</fullName>
    </submittedName>
</protein>
<gene>
    <name evidence="4" type="ORF">GFV13_08410</name>
</gene>
<dbReference type="RefSeq" id="WP_059442456.1">
    <property type="nucleotide sequence ID" value="NZ_BCMO01000025.1"/>
</dbReference>
<dbReference type="Proteomes" id="UP000469952">
    <property type="component" value="Unassembled WGS sequence"/>
</dbReference>
<dbReference type="InterPro" id="IPR017438">
    <property type="entry name" value="ATP-NAD_kinase_N"/>
</dbReference>
<dbReference type="InterPro" id="IPR001206">
    <property type="entry name" value="Diacylglycerol_kinase_cat_dom"/>
</dbReference>
<dbReference type="GO" id="GO:0016301">
    <property type="term" value="F:kinase activity"/>
    <property type="evidence" value="ECO:0007669"/>
    <property type="project" value="UniProtKB-KW"/>
</dbReference>
<keyword evidence="1" id="KW-0547">Nucleotide-binding</keyword>
<sequence length="303" mass="34178">MPDFHIINIVQDKHQDIQSADFVSHVKNSLKFSSWYEATFDAEITFIAKKLAKNLPDESSNHVILVLGNDNTLNAVLNGLLSVERQHQLPISYIPLDLHTNFTPALHLKDKTNVLTQLQQIHHPKFLNIGKICGDIPKQQTKYFISSVGIGFDTALTEYKKNSIKNTSPFKLNVLKNHFLTTKAFFNQKSFPVTINACSEYLQLPNSFLLTLKNKATATSTTGNLPETSIEIIVLRKMKMMQFVTGIVFNHKYLRSNIIHHVNLSPGDAIHVHDIQPGHIDGGLLGNGSFSFNVDQQSYPFWI</sequence>
<dbReference type="AlphaFoldDB" id="A0A843Z1W0"/>
<proteinExistence type="predicted"/>
<dbReference type="GO" id="GO:0005524">
    <property type="term" value="F:ATP binding"/>
    <property type="evidence" value="ECO:0007669"/>
    <property type="project" value="UniProtKB-KW"/>
</dbReference>
<evidence type="ECO:0000256" key="2">
    <source>
        <dbReference type="ARBA" id="ARBA00022840"/>
    </source>
</evidence>
<dbReference type="Pfam" id="PF00781">
    <property type="entry name" value="DAGK_cat"/>
    <property type="match status" value="1"/>
</dbReference>
<dbReference type="EMBL" id="WIPA01000013">
    <property type="protein sequence ID" value="MQR27280.1"/>
    <property type="molecule type" value="Genomic_DNA"/>
</dbReference>
<dbReference type="Gene3D" id="3.40.50.10330">
    <property type="entry name" value="Probable inorganic polyphosphate/atp-NAD kinase, domain 1"/>
    <property type="match status" value="1"/>
</dbReference>
<comment type="caution">
    <text evidence="4">The sequence shown here is derived from an EMBL/GenBank/DDBJ whole genome shotgun (WGS) entry which is preliminary data.</text>
</comment>
<accession>A0A843Z1W0</accession>
<evidence type="ECO:0000313" key="5">
    <source>
        <dbReference type="Proteomes" id="UP000469952"/>
    </source>
</evidence>
<evidence type="ECO:0000313" key="4">
    <source>
        <dbReference type="EMBL" id="MQR27280.1"/>
    </source>
</evidence>
<keyword evidence="4" id="KW-0808">Transferase</keyword>
<organism evidence="4 5">
    <name type="scientific">Leuconostoc mesenteroides</name>
    <dbReference type="NCBI Taxonomy" id="1245"/>
    <lineage>
        <taxon>Bacteria</taxon>
        <taxon>Bacillati</taxon>
        <taxon>Bacillota</taxon>
        <taxon>Bacilli</taxon>
        <taxon>Lactobacillales</taxon>
        <taxon>Lactobacillaceae</taxon>
        <taxon>Leuconostoc</taxon>
    </lineage>
</organism>
<reference evidence="4 5" key="1">
    <citation type="submission" date="2019-10" db="EMBL/GenBank/DDBJ databases">
        <title>WGS of Leuconostoc mesenteroides.</title>
        <authorList>
            <person name="Melo Bolivar J."/>
            <person name="Marino-Ramirez L."/>
            <person name="Villamil Diaz L.M."/>
        </authorList>
    </citation>
    <scope>NUCLEOTIDE SEQUENCE [LARGE SCALE GENOMIC DNA]</scope>
    <source>
        <strain evidence="4 5">M11</strain>
    </source>
</reference>
<keyword evidence="4" id="KW-0418">Kinase</keyword>
<evidence type="ECO:0000259" key="3">
    <source>
        <dbReference type="Pfam" id="PF00781"/>
    </source>
</evidence>
<evidence type="ECO:0000256" key="1">
    <source>
        <dbReference type="ARBA" id="ARBA00022741"/>
    </source>
</evidence>
<dbReference type="InterPro" id="IPR016064">
    <property type="entry name" value="NAD/diacylglycerol_kinase_sf"/>
</dbReference>